<organism evidence="2 3">
    <name type="scientific">Yersinia pestis PY-08</name>
    <dbReference type="NCBI Taxonomy" id="992134"/>
    <lineage>
        <taxon>Bacteria</taxon>
        <taxon>Pseudomonadati</taxon>
        <taxon>Pseudomonadota</taxon>
        <taxon>Gammaproteobacteria</taxon>
        <taxon>Enterobacterales</taxon>
        <taxon>Yersiniaceae</taxon>
        <taxon>Yersinia</taxon>
    </lineage>
</organism>
<dbReference type="AlphaFoldDB" id="A0AB72ZK95"/>
<dbReference type="InterPro" id="IPR037144">
    <property type="entry name" value="Peptidase_M1_pepN_C_sf"/>
</dbReference>
<gene>
    <name evidence="2" type="ORF">YPPY08_1708</name>
</gene>
<dbReference type="Gene3D" id="1.25.50.10">
    <property type="entry name" value="Peptidase M1, alanyl aminopeptidase, C-terminal domain"/>
    <property type="match status" value="1"/>
</dbReference>
<dbReference type="PANTHER" id="PTHR46322">
    <property type="entry name" value="PUROMYCIN-SENSITIVE AMINOPEPTIDASE"/>
    <property type="match status" value="1"/>
</dbReference>
<evidence type="ECO:0000259" key="1">
    <source>
        <dbReference type="Pfam" id="PF17432"/>
    </source>
</evidence>
<dbReference type="InterPro" id="IPR012779">
    <property type="entry name" value="Peptidase_M1_pepN"/>
</dbReference>
<evidence type="ECO:0000313" key="3">
    <source>
        <dbReference type="Proteomes" id="UP000003231"/>
    </source>
</evidence>
<dbReference type="InterPro" id="IPR024601">
    <property type="entry name" value="Peptidase_M1_pepN_C"/>
</dbReference>
<dbReference type="Proteomes" id="UP000003231">
    <property type="component" value="Unassembled WGS sequence"/>
</dbReference>
<accession>A0AB72ZK95</accession>
<dbReference type="EMBL" id="AKRT01000221">
    <property type="protein sequence ID" value="EIR20827.1"/>
    <property type="molecule type" value="Genomic_DNA"/>
</dbReference>
<name>A0AB72ZK95_YERPE</name>
<protein>
    <recommendedName>
        <fullName evidence="1">Peptidase M1 alanyl aminopeptidase C-terminal domain-containing protein</fullName>
    </recommendedName>
</protein>
<comment type="caution">
    <text evidence="2">The sequence shown here is derived from an EMBL/GenBank/DDBJ whole genome shotgun (WGS) entry which is preliminary data.</text>
</comment>
<dbReference type="GO" id="GO:0008270">
    <property type="term" value="F:zinc ion binding"/>
    <property type="evidence" value="ECO:0007669"/>
    <property type="project" value="InterPro"/>
</dbReference>
<evidence type="ECO:0000313" key="2">
    <source>
        <dbReference type="EMBL" id="EIR20827.1"/>
    </source>
</evidence>
<proteinExistence type="predicted"/>
<reference evidence="2 3" key="1">
    <citation type="submission" date="2012-05" db="EMBL/GenBank/DDBJ databases">
        <title>Genome sequence of Yersinia Pestis PY-08.</title>
        <authorList>
            <person name="Santana-Cruz I."/>
            <person name="Sengamalay N."/>
            <person name="McCracken C."/>
            <person name="Daugherty S.C."/>
            <person name="Maroo A."/>
            <person name="Vara P.G."/>
            <person name="Tallon L.J."/>
            <person name="Sadzewicz L."/>
            <person name="Vinetz J.M."/>
            <person name="Cespedes Zambrano M.J."/>
            <person name="Fraser-Liggett C.M."/>
            <person name="Tettelin H."/>
        </authorList>
    </citation>
    <scope>NUCLEOTIDE SEQUENCE [LARGE SCALE GENOMIC DNA]</scope>
    <source>
        <strain evidence="2 3">PY-08</strain>
    </source>
</reference>
<dbReference type="Pfam" id="PF17432">
    <property type="entry name" value="DUF3458_C"/>
    <property type="match status" value="1"/>
</dbReference>
<sequence>MLAAFDVRWNHDGLVMDKWFALQATSPAANVLVQVRTLLKHPAFSLSNPNRTRSLIGSFASGNPAAFHAADGSGYQFLVEILSDLNTRNPQVAARLIEPLIRLKRYDAGRQALMRKALEQLKTLDNLSGDLYEKITKALAA</sequence>
<feature type="domain" description="Peptidase M1 alanyl aminopeptidase C-terminal" evidence="1">
    <location>
        <begin position="1"/>
        <end position="140"/>
    </location>
</feature>
<dbReference type="PANTHER" id="PTHR46322:SF1">
    <property type="entry name" value="PUROMYCIN-SENSITIVE AMINOPEPTIDASE"/>
    <property type="match status" value="1"/>
</dbReference>